<feature type="transmembrane region" description="Helical" evidence="1">
    <location>
        <begin position="6"/>
        <end position="25"/>
    </location>
</feature>
<accession>A0A5P8WGC7</accession>
<keyword evidence="1" id="KW-0472">Membrane</keyword>
<evidence type="ECO:0000256" key="1">
    <source>
        <dbReference type="SAM" id="Phobius"/>
    </source>
</evidence>
<organism evidence="2 3">
    <name type="scientific">Nostoc sphaeroides CCNUC1</name>
    <dbReference type="NCBI Taxonomy" id="2653204"/>
    <lineage>
        <taxon>Bacteria</taxon>
        <taxon>Bacillati</taxon>
        <taxon>Cyanobacteriota</taxon>
        <taxon>Cyanophyceae</taxon>
        <taxon>Nostocales</taxon>
        <taxon>Nostocaceae</taxon>
        <taxon>Nostoc</taxon>
    </lineage>
</organism>
<reference evidence="2 3" key="1">
    <citation type="submission" date="2019-10" db="EMBL/GenBank/DDBJ databases">
        <title>Genomic and transcriptomic insights into the perfect genentic adaptation of a filamentous nitrogen-fixing cyanobacterium to rice fields.</title>
        <authorList>
            <person name="Chen Z."/>
        </authorList>
    </citation>
    <scope>NUCLEOTIDE SEQUENCE [LARGE SCALE GENOMIC DNA]</scope>
    <source>
        <strain evidence="2">CCNUC1</strain>
    </source>
</reference>
<gene>
    <name evidence="2" type="ORF">GXM_08363</name>
</gene>
<keyword evidence="3" id="KW-1185">Reference proteome</keyword>
<dbReference type="AlphaFoldDB" id="A0A5P8WGC7"/>
<protein>
    <submittedName>
        <fullName evidence="2">Uncharacterized protein</fullName>
    </submittedName>
</protein>
<dbReference type="KEGG" id="nsh:GXM_08363"/>
<dbReference type="Proteomes" id="UP000326678">
    <property type="component" value="Chromosome Gxm2"/>
</dbReference>
<dbReference type="EMBL" id="CP045227">
    <property type="protein sequence ID" value="QFS50869.1"/>
    <property type="molecule type" value="Genomic_DNA"/>
</dbReference>
<evidence type="ECO:0000313" key="3">
    <source>
        <dbReference type="Proteomes" id="UP000326678"/>
    </source>
</evidence>
<feature type="transmembrane region" description="Helical" evidence="1">
    <location>
        <begin position="62"/>
        <end position="83"/>
    </location>
</feature>
<feature type="transmembrane region" description="Helical" evidence="1">
    <location>
        <begin position="171"/>
        <end position="189"/>
    </location>
</feature>
<name>A0A5P8WGC7_9NOSO</name>
<dbReference type="RefSeq" id="WP_152591654.1">
    <property type="nucleotide sequence ID" value="NZ_CP045227.1"/>
</dbReference>
<keyword evidence="1" id="KW-1133">Transmembrane helix</keyword>
<feature type="transmembrane region" description="Helical" evidence="1">
    <location>
        <begin position="142"/>
        <end position="159"/>
    </location>
</feature>
<proteinExistence type="predicted"/>
<feature type="transmembrane region" description="Helical" evidence="1">
    <location>
        <begin position="37"/>
        <end position="56"/>
    </location>
</feature>
<evidence type="ECO:0000313" key="2">
    <source>
        <dbReference type="EMBL" id="QFS50869.1"/>
    </source>
</evidence>
<sequence length="212" mass="24574">MFHWQEVIGVVAGFLSLLGFLPYVVSIYQRKTRPNRVTWWIWAVVGFILCWSYYSSGAVNTIWVPVCSAIGHLIIAILAIKYGEGGWNSFDRWCLLTAAISLVLWWQFSSPIIALVINIGIDFLGALPTIRKSYYQPHTEDFFAWTIFLSAHTLNLFALKNWSFALSAYPLYLFCSTATIFIFLLHPKIRSQMRSYKKRRSKNNHKNKTFLF</sequence>
<keyword evidence="1" id="KW-0812">Transmembrane</keyword>